<dbReference type="SUPFAM" id="SSF102114">
    <property type="entry name" value="Radical SAM enzymes"/>
    <property type="match status" value="1"/>
</dbReference>
<comment type="subcellular location">
    <subcellularLocation>
        <location evidence="1 14">Cytoplasm</location>
    </subcellularLocation>
</comment>
<dbReference type="SFLD" id="SFLDG01065">
    <property type="entry name" value="anaerobic_coproporphyrinogen-I"/>
    <property type="match status" value="1"/>
</dbReference>
<dbReference type="InterPro" id="IPR004558">
    <property type="entry name" value="Coprogen_oxidase_HemN"/>
</dbReference>
<evidence type="ECO:0000256" key="13">
    <source>
        <dbReference type="ARBA" id="ARBA00048321"/>
    </source>
</evidence>
<dbReference type="EC" id="1.3.98.3" evidence="14"/>
<dbReference type="InterPro" id="IPR006638">
    <property type="entry name" value="Elp3/MiaA/NifB-like_rSAM"/>
</dbReference>
<dbReference type="Gene3D" id="1.10.10.920">
    <property type="match status" value="1"/>
</dbReference>
<comment type="cofactor">
    <cofactor evidence="14">
        <name>[4Fe-4S] cluster</name>
        <dbReference type="ChEBI" id="CHEBI:49883"/>
    </cofactor>
    <text evidence="14">Binds 1 [4Fe-4S] cluster. The cluster is coordinated with 3 cysteines and an exchangeable S-adenosyl-L-methionine.</text>
</comment>
<dbReference type="PROSITE" id="PS51918">
    <property type="entry name" value="RADICAL_SAM"/>
    <property type="match status" value="1"/>
</dbReference>
<gene>
    <name evidence="16" type="primary">hemN</name>
    <name evidence="16" type="ORF">H6G18_01955</name>
</gene>
<reference evidence="16 17" key="1">
    <citation type="journal article" date="2020" name="ISME J.">
        <title>Comparative genomics reveals insights into cyanobacterial evolution and habitat adaptation.</title>
        <authorList>
            <person name="Chen M.Y."/>
            <person name="Teng W.K."/>
            <person name="Zhao L."/>
            <person name="Hu C.X."/>
            <person name="Zhou Y.K."/>
            <person name="Han B.P."/>
            <person name="Song L.R."/>
            <person name="Shu W.S."/>
        </authorList>
    </citation>
    <scope>NUCLEOTIDE SEQUENCE [LARGE SCALE GENOMIC DNA]</scope>
    <source>
        <strain evidence="16 17">FACHB-260</strain>
    </source>
</reference>
<evidence type="ECO:0000256" key="4">
    <source>
        <dbReference type="ARBA" id="ARBA00011245"/>
    </source>
</evidence>
<evidence type="ECO:0000256" key="10">
    <source>
        <dbReference type="ARBA" id="ARBA00023004"/>
    </source>
</evidence>
<comment type="similarity">
    <text evidence="3 14">Belongs to the anaerobic coproporphyrinogen-III oxidase family.</text>
</comment>
<evidence type="ECO:0000256" key="11">
    <source>
        <dbReference type="ARBA" id="ARBA00023014"/>
    </source>
</evidence>
<feature type="domain" description="Radical SAM core" evidence="15">
    <location>
        <begin position="58"/>
        <end position="292"/>
    </location>
</feature>
<dbReference type="CDD" id="cd01335">
    <property type="entry name" value="Radical_SAM"/>
    <property type="match status" value="1"/>
</dbReference>
<evidence type="ECO:0000256" key="9">
    <source>
        <dbReference type="ARBA" id="ARBA00023002"/>
    </source>
</evidence>
<comment type="subunit">
    <text evidence="4">Monomer.</text>
</comment>
<dbReference type="InterPro" id="IPR010723">
    <property type="entry name" value="HemN_C"/>
</dbReference>
<dbReference type="Pfam" id="PF04055">
    <property type="entry name" value="Radical_SAM"/>
    <property type="match status" value="1"/>
</dbReference>
<dbReference type="Pfam" id="PF06969">
    <property type="entry name" value="HemN_C"/>
    <property type="match status" value="1"/>
</dbReference>
<keyword evidence="17" id="KW-1185">Reference proteome</keyword>
<evidence type="ECO:0000256" key="14">
    <source>
        <dbReference type="PIRNR" id="PIRNR000167"/>
    </source>
</evidence>
<evidence type="ECO:0000313" key="16">
    <source>
        <dbReference type="EMBL" id="MBD2342912.1"/>
    </source>
</evidence>
<sequence length="472" mass="54888">MVRHLDNRLQVATNVKFDADLLRKYDQSLPRYTSYPPATEFRENFAQADFTDAIAIGNYKKTPLSLYCHIPFCESACYFCGCNTVITRKKSIVEPYLNYLTRNIQQVADKINNQRNVQQLHWGGGTPNYLSLYQVESLWQTLNDCFQFDENAEISIEVNPRYLARDYLCFLKDLGFNRISFGIQDFNFQVQQAVNRIQPEEMLFQVMEWMRNAGFTSVNVDLIYGLPYQTLETFKSTIQKTIKLNPDRIAVFNFAYVPWLKPIQRLIPPTALPSPPEKLDILRMTIEELTSNGYVFIGMDHFAKPNDELAIAQQNGKLHRNFQGYTTKPESDLLGFGMSSISMLHNVYVQNHKRLQNYYQRIDSDELPIEKGIKLRQSDIIRRTIIMELMCQFQLSPDNIQEKYNLSFDDDFSEYFLKERRQLQLLEADGLIRLSPNHIEVTPVGRLLIRNIAAVFDAYLQERSGTGFSKAI</sequence>
<keyword evidence="10 14" id="KW-0408">Iron</keyword>
<name>A0ABR8CLB2_9NOST</name>
<keyword evidence="11 14" id="KW-0411">Iron-sulfur</keyword>
<organism evidence="16 17">
    <name type="scientific">Anabaena subtropica FACHB-260</name>
    <dbReference type="NCBI Taxonomy" id="2692884"/>
    <lineage>
        <taxon>Bacteria</taxon>
        <taxon>Bacillati</taxon>
        <taxon>Cyanobacteriota</taxon>
        <taxon>Cyanophyceae</taxon>
        <taxon>Nostocales</taxon>
        <taxon>Nostocaceae</taxon>
        <taxon>Anabaena</taxon>
    </lineage>
</organism>
<protein>
    <recommendedName>
        <fullName evidence="14">Coproporphyrinogen-III oxidase</fullName>
        <ecNumber evidence="14">1.3.98.3</ecNumber>
    </recommendedName>
</protein>
<dbReference type="SMART" id="SM00729">
    <property type="entry name" value="Elp3"/>
    <property type="match status" value="1"/>
</dbReference>
<evidence type="ECO:0000256" key="3">
    <source>
        <dbReference type="ARBA" id="ARBA00005493"/>
    </source>
</evidence>
<evidence type="ECO:0000256" key="2">
    <source>
        <dbReference type="ARBA" id="ARBA00004785"/>
    </source>
</evidence>
<dbReference type="InterPro" id="IPR034505">
    <property type="entry name" value="Coproporphyrinogen-III_oxidase"/>
</dbReference>
<dbReference type="Proteomes" id="UP000607281">
    <property type="component" value="Unassembled WGS sequence"/>
</dbReference>
<dbReference type="GO" id="GO:0051989">
    <property type="term" value="F:coproporphyrinogen dehydrogenase activity"/>
    <property type="evidence" value="ECO:0007669"/>
    <property type="project" value="UniProtKB-EC"/>
</dbReference>
<dbReference type="PANTHER" id="PTHR13932:SF6">
    <property type="entry name" value="OXYGEN-INDEPENDENT COPROPORPHYRINOGEN III OXIDASE"/>
    <property type="match status" value="1"/>
</dbReference>
<dbReference type="InterPro" id="IPR007197">
    <property type="entry name" value="rSAM"/>
</dbReference>
<keyword evidence="9 14" id="KW-0560">Oxidoreductase</keyword>
<dbReference type="SFLD" id="SFLDG01082">
    <property type="entry name" value="B12-binding_domain_containing"/>
    <property type="match status" value="1"/>
</dbReference>
<evidence type="ECO:0000256" key="7">
    <source>
        <dbReference type="ARBA" id="ARBA00022691"/>
    </source>
</evidence>
<dbReference type="Gene3D" id="3.80.30.20">
    <property type="entry name" value="tm_1862 like domain"/>
    <property type="match status" value="1"/>
</dbReference>
<keyword evidence="7 14" id="KW-0949">S-adenosyl-L-methionine</keyword>
<proteinExistence type="inferred from homology"/>
<dbReference type="InterPro" id="IPR023404">
    <property type="entry name" value="rSAM_horseshoe"/>
</dbReference>
<dbReference type="SFLD" id="SFLDS00029">
    <property type="entry name" value="Radical_SAM"/>
    <property type="match status" value="1"/>
</dbReference>
<comment type="pathway">
    <text evidence="2 14">Porphyrin-containing compound metabolism; protoporphyrin-IX biosynthesis; protoporphyrinogen-IX from coproporphyrinogen-III (AdoMet route): step 1/1.</text>
</comment>
<comment type="catalytic activity">
    <reaction evidence="13 14">
        <text>coproporphyrinogen III + 2 S-adenosyl-L-methionine = protoporphyrinogen IX + 2 5'-deoxyadenosine + 2 L-methionine + 2 CO2</text>
        <dbReference type="Rhea" id="RHEA:15425"/>
        <dbReference type="ChEBI" id="CHEBI:16526"/>
        <dbReference type="ChEBI" id="CHEBI:17319"/>
        <dbReference type="ChEBI" id="CHEBI:57307"/>
        <dbReference type="ChEBI" id="CHEBI:57309"/>
        <dbReference type="ChEBI" id="CHEBI:57844"/>
        <dbReference type="ChEBI" id="CHEBI:59789"/>
        <dbReference type="EC" id="1.3.98.3"/>
    </reaction>
</comment>
<keyword evidence="12 14" id="KW-0627">Porphyrin biosynthesis</keyword>
<dbReference type="NCBIfam" id="TIGR00538">
    <property type="entry name" value="hemN"/>
    <property type="match status" value="1"/>
</dbReference>
<dbReference type="RefSeq" id="WP_190405391.1">
    <property type="nucleotide sequence ID" value="NZ_JACJRF010000002.1"/>
</dbReference>
<dbReference type="PIRSF" id="PIRSF000167">
    <property type="entry name" value="HemN"/>
    <property type="match status" value="1"/>
</dbReference>
<evidence type="ECO:0000313" key="17">
    <source>
        <dbReference type="Proteomes" id="UP000607281"/>
    </source>
</evidence>
<keyword evidence="5 14" id="KW-0004">4Fe-4S</keyword>
<accession>A0ABR8CLB2</accession>
<keyword evidence="8 14" id="KW-0479">Metal-binding</keyword>
<dbReference type="PANTHER" id="PTHR13932">
    <property type="entry name" value="COPROPORPHYRINIGEN III OXIDASE"/>
    <property type="match status" value="1"/>
</dbReference>
<evidence type="ECO:0000256" key="12">
    <source>
        <dbReference type="ARBA" id="ARBA00023244"/>
    </source>
</evidence>
<evidence type="ECO:0000259" key="15">
    <source>
        <dbReference type="PROSITE" id="PS51918"/>
    </source>
</evidence>
<evidence type="ECO:0000256" key="6">
    <source>
        <dbReference type="ARBA" id="ARBA00022490"/>
    </source>
</evidence>
<dbReference type="EMBL" id="JACJRF010000002">
    <property type="protein sequence ID" value="MBD2342912.1"/>
    <property type="molecule type" value="Genomic_DNA"/>
</dbReference>
<evidence type="ECO:0000256" key="1">
    <source>
        <dbReference type="ARBA" id="ARBA00004496"/>
    </source>
</evidence>
<comment type="caution">
    <text evidence="16">The sequence shown here is derived from an EMBL/GenBank/DDBJ whole genome shotgun (WGS) entry which is preliminary data.</text>
</comment>
<evidence type="ECO:0000256" key="5">
    <source>
        <dbReference type="ARBA" id="ARBA00022485"/>
    </source>
</evidence>
<evidence type="ECO:0000256" key="8">
    <source>
        <dbReference type="ARBA" id="ARBA00022723"/>
    </source>
</evidence>
<dbReference type="InterPro" id="IPR058240">
    <property type="entry name" value="rSAM_sf"/>
</dbReference>
<keyword evidence="6 14" id="KW-0963">Cytoplasm</keyword>